<evidence type="ECO:0000256" key="1">
    <source>
        <dbReference type="SAM" id="Phobius"/>
    </source>
</evidence>
<accession>A0A073ICI5</accession>
<evidence type="ECO:0000313" key="2">
    <source>
        <dbReference type="EMBL" id="KEJ83107.1"/>
    </source>
</evidence>
<keyword evidence="1" id="KW-0812">Transmembrane</keyword>
<evidence type="ECO:0000313" key="3">
    <source>
        <dbReference type="Proteomes" id="UP000053232"/>
    </source>
</evidence>
<name>A0A073ICI5_9SPIT</name>
<proteinExistence type="predicted"/>
<keyword evidence="1" id="KW-0472">Membrane</keyword>
<comment type="caution">
    <text evidence="2">The sequence shown here is derived from an EMBL/GenBank/DDBJ whole genome shotgun (WGS) entry which is preliminary data.</text>
</comment>
<gene>
    <name evidence="2" type="ORF">OXYTRIMIC_189</name>
</gene>
<keyword evidence="3" id="KW-1185">Reference proteome</keyword>
<feature type="transmembrane region" description="Helical" evidence="1">
    <location>
        <begin position="49"/>
        <end position="67"/>
    </location>
</feature>
<organism evidence="2 3">
    <name type="scientific">Oxytricha trifallax</name>
    <dbReference type="NCBI Taxonomy" id="1172189"/>
    <lineage>
        <taxon>Eukaryota</taxon>
        <taxon>Sar</taxon>
        <taxon>Alveolata</taxon>
        <taxon>Ciliophora</taxon>
        <taxon>Intramacronucleata</taxon>
        <taxon>Spirotrichea</taxon>
        <taxon>Stichotrichia</taxon>
        <taxon>Sporadotrichida</taxon>
        <taxon>Oxytrichidae</taxon>
        <taxon>Oxytrichinae</taxon>
        <taxon>Oxytricha</taxon>
    </lineage>
</organism>
<keyword evidence="1" id="KW-1133">Transmembrane helix</keyword>
<protein>
    <submittedName>
        <fullName evidence="2">Uncharacterized protein</fullName>
    </submittedName>
</protein>
<dbReference type="Proteomes" id="UP000053232">
    <property type="component" value="Unassembled WGS sequence"/>
</dbReference>
<reference evidence="3" key="1">
    <citation type="journal article" date="2014" name="Cell">
        <title>The Architecture of a Scrambled Genome Reveals Massive Levels of Genomic Rearrangement during Development.</title>
        <authorList>
            <person name="Chen X."/>
            <person name="Bracht J.R."/>
            <person name="Goldman A.D."/>
            <person name="Dolzhenko E."/>
            <person name="Clay D.M."/>
            <person name="Swart E.C."/>
            <person name="Perlman D.H."/>
            <person name="Doak T.G."/>
            <person name="Stuart A."/>
            <person name="Amemiya C.T."/>
            <person name="Sebra R.P."/>
            <person name="Landweber L.F."/>
        </authorList>
    </citation>
    <scope>NUCLEOTIDE SEQUENCE [LARGE SCALE GENOMIC DNA]</scope>
    <source>
        <strain evidence="3">JRB310</strain>
    </source>
</reference>
<sequence>MSSTSPSQTTGSQKALQVSSFNFCCIGIKGQPLYTSINTWAGPSMNDQFFYVFFLLLNYFCFIEAGVTTGLMPSAVIHPVLCDPTELASPLQQHVTLLIGFV</sequence>
<dbReference type="EMBL" id="ARYC01000371">
    <property type="protein sequence ID" value="KEJ83107.1"/>
    <property type="molecule type" value="Genomic_DNA"/>
</dbReference>
<dbReference type="AlphaFoldDB" id="A0A073ICI5"/>